<name>A0A517SAB8_9PLAN</name>
<protein>
    <submittedName>
        <fullName evidence="1">Uncharacterized protein</fullName>
    </submittedName>
</protein>
<sequence length="225" mass="24938">MQLDSAGIFVKRMEVAMSAVMAKNGHQTTYDQFAARNAEILAQLPEDQRNNIAAYFSGSTSMPGLTPGKLIEQYLAWAKLAVFKTRVALDRGAPNRASDFFKGSPIVAFGDRSKSEKPEEIAEFAKTVRGGNCEEFSATAFVELKQMGARPIRWFKLNNADHAFVMIGHQGRIFQMDDAMLKTLGASMVVCDAWNDDYFIASRIPERLPGYKAPFHATSYADFGC</sequence>
<organism evidence="1 2">
    <name type="scientific">Caulifigura coniformis</name>
    <dbReference type="NCBI Taxonomy" id="2527983"/>
    <lineage>
        <taxon>Bacteria</taxon>
        <taxon>Pseudomonadati</taxon>
        <taxon>Planctomycetota</taxon>
        <taxon>Planctomycetia</taxon>
        <taxon>Planctomycetales</taxon>
        <taxon>Planctomycetaceae</taxon>
        <taxon>Caulifigura</taxon>
    </lineage>
</organism>
<evidence type="ECO:0000313" key="1">
    <source>
        <dbReference type="EMBL" id="QDT53085.1"/>
    </source>
</evidence>
<dbReference type="Proteomes" id="UP000315700">
    <property type="component" value="Chromosome"/>
</dbReference>
<evidence type="ECO:0000313" key="2">
    <source>
        <dbReference type="Proteomes" id="UP000315700"/>
    </source>
</evidence>
<dbReference type="InParanoid" id="A0A517SAB8"/>
<dbReference type="RefSeq" id="WP_145027998.1">
    <property type="nucleotide sequence ID" value="NZ_CP036271.1"/>
</dbReference>
<dbReference type="EMBL" id="CP036271">
    <property type="protein sequence ID" value="QDT53085.1"/>
    <property type="molecule type" value="Genomic_DNA"/>
</dbReference>
<proteinExistence type="predicted"/>
<keyword evidence="2" id="KW-1185">Reference proteome</keyword>
<dbReference type="AlphaFoldDB" id="A0A517SAB8"/>
<dbReference type="KEGG" id="ccos:Pan44_11000"/>
<dbReference type="OrthoDB" id="9152014at2"/>
<accession>A0A517SAB8</accession>
<reference evidence="1 2" key="1">
    <citation type="submission" date="2019-02" db="EMBL/GenBank/DDBJ databases">
        <title>Deep-cultivation of Planctomycetes and their phenomic and genomic characterization uncovers novel biology.</title>
        <authorList>
            <person name="Wiegand S."/>
            <person name="Jogler M."/>
            <person name="Boedeker C."/>
            <person name="Pinto D."/>
            <person name="Vollmers J."/>
            <person name="Rivas-Marin E."/>
            <person name="Kohn T."/>
            <person name="Peeters S.H."/>
            <person name="Heuer A."/>
            <person name="Rast P."/>
            <person name="Oberbeckmann S."/>
            <person name="Bunk B."/>
            <person name="Jeske O."/>
            <person name="Meyerdierks A."/>
            <person name="Storesund J.E."/>
            <person name="Kallscheuer N."/>
            <person name="Luecker S."/>
            <person name="Lage O.M."/>
            <person name="Pohl T."/>
            <person name="Merkel B.J."/>
            <person name="Hornburger P."/>
            <person name="Mueller R.-W."/>
            <person name="Bruemmer F."/>
            <person name="Labrenz M."/>
            <person name="Spormann A.M."/>
            <person name="Op den Camp H."/>
            <person name="Overmann J."/>
            <person name="Amann R."/>
            <person name="Jetten M.S.M."/>
            <person name="Mascher T."/>
            <person name="Medema M.H."/>
            <person name="Devos D.P."/>
            <person name="Kaster A.-K."/>
            <person name="Ovreas L."/>
            <person name="Rohde M."/>
            <person name="Galperin M.Y."/>
            <person name="Jogler C."/>
        </authorList>
    </citation>
    <scope>NUCLEOTIDE SEQUENCE [LARGE SCALE GENOMIC DNA]</scope>
    <source>
        <strain evidence="1 2">Pan44</strain>
    </source>
</reference>
<gene>
    <name evidence="1" type="ORF">Pan44_11000</name>
</gene>